<evidence type="ECO:0008006" key="3">
    <source>
        <dbReference type="Google" id="ProtNLM"/>
    </source>
</evidence>
<sequence>MEYLRVLIHSGSQAAFVTEHAEQLLGLPRQKIAAEVFGLGEGTSKTSKTQVSCEIFPRFPSDFSMRINFLVLPRITHTLPSRKIDIKISTAWQNQMQILRLTNQGPSTRFWEPKKWDTFFNRVSKNPRTIF</sequence>
<reference evidence="1 2" key="2">
    <citation type="journal article" date="2010" name="Nucleic Acids Res.">
        <title>BeetleBase in 2010: revisions to provide comprehensive genomic information for Tribolium castaneum.</title>
        <authorList>
            <person name="Kim H.S."/>
            <person name="Murphy T."/>
            <person name="Xia J."/>
            <person name="Caragea D."/>
            <person name="Park Y."/>
            <person name="Beeman R.W."/>
            <person name="Lorenzen M.D."/>
            <person name="Butcher S."/>
            <person name="Manak J.R."/>
            <person name="Brown S.J."/>
        </authorList>
    </citation>
    <scope>NUCLEOTIDE SEQUENCE [LARGE SCALE GENOMIC DNA]</scope>
    <source>
        <strain evidence="1 2">Georgia GA2</strain>
    </source>
</reference>
<dbReference type="HOGENOM" id="CLU_1930252_0_0_1"/>
<dbReference type="EMBL" id="KQ972226">
    <property type="protein sequence ID" value="EFA12769.1"/>
    <property type="molecule type" value="Genomic_DNA"/>
</dbReference>
<dbReference type="InParanoid" id="D7EJK9"/>
<evidence type="ECO:0000313" key="2">
    <source>
        <dbReference type="Proteomes" id="UP000007266"/>
    </source>
</evidence>
<dbReference type="Proteomes" id="UP000007266">
    <property type="component" value="Unassembled WGS sequence"/>
</dbReference>
<gene>
    <name evidence="1" type="primary">GLEAN_10297</name>
    <name evidence="1" type="ORF">TcasGA2_TC010297</name>
</gene>
<evidence type="ECO:0000313" key="1">
    <source>
        <dbReference type="EMBL" id="EFA12769.1"/>
    </source>
</evidence>
<organism evidence="1 2">
    <name type="scientific">Tribolium castaneum</name>
    <name type="common">Red flour beetle</name>
    <dbReference type="NCBI Taxonomy" id="7070"/>
    <lineage>
        <taxon>Eukaryota</taxon>
        <taxon>Metazoa</taxon>
        <taxon>Ecdysozoa</taxon>
        <taxon>Arthropoda</taxon>
        <taxon>Hexapoda</taxon>
        <taxon>Insecta</taxon>
        <taxon>Pterygota</taxon>
        <taxon>Neoptera</taxon>
        <taxon>Endopterygota</taxon>
        <taxon>Coleoptera</taxon>
        <taxon>Polyphaga</taxon>
        <taxon>Cucujiformia</taxon>
        <taxon>Tenebrionidae</taxon>
        <taxon>Tenebrionidae incertae sedis</taxon>
        <taxon>Tribolium</taxon>
    </lineage>
</organism>
<dbReference type="AlphaFoldDB" id="D7EJK9"/>
<dbReference type="PhylomeDB" id="D7EJK9"/>
<name>D7EJK9_TRICA</name>
<proteinExistence type="predicted"/>
<keyword evidence="2" id="KW-1185">Reference proteome</keyword>
<accession>D7EJK9</accession>
<protein>
    <recommendedName>
        <fullName evidence="3">Peptidase aspartic putative domain-containing protein</fullName>
    </recommendedName>
</protein>
<reference evidence="1 2" key="1">
    <citation type="journal article" date="2008" name="Nature">
        <title>The genome of the model beetle and pest Tribolium castaneum.</title>
        <authorList>
            <consortium name="Tribolium Genome Sequencing Consortium"/>
            <person name="Richards S."/>
            <person name="Gibbs R.A."/>
            <person name="Weinstock G.M."/>
            <person name="Brown S.J."/>
            <person name="Denell R."/>
            <person name="Beeman R.W."/>
            <person name="Gibbs R."/>
            <person name="Beeman R.W."/>
            <person name="Brown S.J."/>
            <person name="Bucher G."/>
            <person name="Friedrich M."/>
            <person name="Grimmelikhuijzen C.J."/>
            <person name="Klingler M."/>
            <person name="Lorenzen M."/>
            <person name="Richards S."/>
            <person name="Roth S."/>
            <person name="Schroder R."/>
            <person name="Tautz D."/>
            <person name="Zdobnov E.M."/>
            <person name="Muzny D."/>
            <person name="Gibbs R.A."/>
            <person name="Weinstock G.M."/>
            <person name="Attaway T."/>
            <person name="Bell S."/>
            <person name="Buhay C.J."/>
            <person name="Chandrabose M.N."/>
            <person name="Chavez D."/>
            <person name="Clerk-Blankenburg K.P."/>
            <person name="Cree A."/>
            <person name="Dao M."/>
            <person name="Davis C."/>
            <person name="Chacko J."/>
            <person name="Dinh H."/>
            <person name="Dugan-Rocha S."/>
            <person name="Fowler G."/>
            <person name="Garner T.T."/>
            <person name="Garnes J."/>
            <person name="Gnirke A."/>
            <person name="Hawes A."/>
            <person name="Hernandez J."/>
            <person name="Hines S."/>
            <person name="Holder M."/>
            <person name="Hume J."/>
            <person name="Jhangiani S.N."/>
            <person name="Joshi V."/>
            <person name="Khan Z.M."/>
            <person name="Jackson L."/>
            <person name="Kovar C."/>
            <person name="Kowis A."/>
            <person name="Lee S."/>
            <person name="Lewis L.R."/>
            <person name="Margolis J."/>
            <person name="Morgan M."/>
            <person name="Nazareth L.V."/>
            <person name="Nguyen N."/>
            <person name="Okwuonu G."/>
            <person name="Parker D."/>
            <person name="Richards S."/>
            <person name="Ruiz S.J."/>
            <person name="Santibanez J."/>
            <person name="Savard J."/>
            <person name="Scherer S.E."/>
            <person name="Schneider B."/>
            <person name="Sodergren E."/>
            <person name="Tautz D."/>
            <person name="Vattahil S."/>
            <person name="Villasana D."/>
            <person name="White C.S."/>
            <person name="Wright R."/>
            <person name="Park Y."/>
            <person name="Beeman R.W."/>
            <person name="Lord J."/>
            <person name="Oppert B."/>
            <person name="Lorenzen M."/>
            <person name="Brown S."/>
            <person name="Wang L."/>
            <person name="Savard J."/>
            <person name="Tautz D."/>
            <person name="Richards S."/>
            <person name="Weinstock G."/>
            <person name="Gibbs R.A."/>
            <person name="Liu Y."/>
            <person name="Worley K."/>
            <person name="Weinstock G."/>
            <person name="Elsik C.G."/>
            <person name="Reese J.T."/>
            <person name="Elhaik E."/>
            <person name="Landan G."/>
            <person name="Graur D."/>
            <person name="Arensburger P."/>
            <person name="Atkinson P."/>
            <person name="Beeman R.W."/>
            <person name="Beidler J."/>
            <person name="Brown S.J."/>
            <person name="Demuth J.P."/>
            <person name="Drury D.W."/>
            <person name="Du Y.Z."/>
            <person name="Fujiwara H."/>
            <person name="Lorenzen M."/>
            <person name="Maselli V."/>
            <person name="Osanai M."/>
            <person name="Park Y."/>
            <person name="Robertson H.M."/>
            <person name="Tu Z."/>
            <person name="Wang J.J."/>
            <person name="Wang S."/>
            <person name="Richards S."/>
            <person name="Song H."/>
            <person name="Zhang L."/>
            <person name="Sodergren E."/>
            <person name="Werner D."/>
            <person name="Stanke M."/>
            <person name="Morgenstern B."/>
            <person name="Solovyev V."/>
            <person name="Kosarev P."/>
            <person name="Brown G."/>
            <person name="Chen H.C."/>
            <person name="Ermolaeva O."/>
            <person name="Hlavina W."/>
            <person name="Kapustin Y."/>
            <person name="Kiryutin B."/>
            <person name="Kitts P."/>
            <person name="Maglott D."/>
            <person name="Pruitt K."/>
            <person name="Sapojnikov V."/>
            <person name="Souvorov A."/>
            <person name="Mackey A.J."/>
            <person name="Waterhouse R.M."/>
            <person name="Wyder S."/>
            <person name="Zdobnov E.M."/>
            <person name="Zdobnov E.M."/>
            <person name="Wyder S."/>
            <person name="Kriventseva E.V."/>
            <person name="Kadowaki T."/>
            <person name="Bork P."/>
            <person name="Aranda M."/>
            <person name="Bao R."/>
            <person name="Beermann A."/>
            <person name="Berns N."/>
            <person name="Bolognesi R."/>
            <person name="Bonneton F."/>
            <person name="Bopp D."/>
            <person name="Brown S.J."/>
            <person name="Bucher G."/>
            <person name="Butts T."/>
            <person name="Chaumot A."/>
            <person name="Denell R.E."/>
            <person name="Ferrier D.E."/>
            <person name="Friedrich M."/>
            <person name="Gordon C.M."/>
            <person name="Jindra M."/>
            <person name="Klingler M."/>
            <person name="Lan Q."/>
            <person name="Lattorff H.M."/>
            <person name="Laudet V."/>
            <person name="von Levetsow C."/>
            <person name="Liu Z."/>
            <person name="Lutz R."/>
            <person name="Lynch J.A."/>
            <person name="da Fonseca R.N."/>
            <person name="Posnien N."/>
            <person name="Reuter R."/>
            <person name="Roth S."/>
            <person name="Savard J."/>
            <person name="Schinko J.B."/>
            <person name="Schmitt C."/>
            <person name="Schoppmeier M."/>
            <person name="Schroder R."/>
            <person name="Shippy T.D."/>
            <person name="Simonnet F."/>
            <person name="Marques-Souza H."/>
            <person name="Tautz D."/>
            <person name="Tomoyasu Y."/>
            <person name="Trauner J."/>
            <person name="Van der Zee M."/>
            <person name="Vervoort M."/>
            <person name="Wittkopp N."/>
            <person name="Wimmer E.A."/>
            <person name="Yang X."/>
            <person name="Jones A.K."/>
            <person name="Sattelle D.B."/>
            <person name="Ebert P.R."/>
            <person name="Nelson D."/>
            <person name="Scott J.G."/>
            <person name="Beeman R.W."/>
            <person name="Muthukrishnan S."/>
            <person name="Kramer K.J."/>
            <person name="Arakane Y."/>
            <person name="Beeman R.W."/>
            <person name="Zhu Q."/>
            <person name="Hogenkamp D."/>
            <person name="Dixit R."/>
            <person name="Oppert B."/>
            <person name="Jiang H."/>
            <person name="Zou Z."/>
            <person name="Marshall J."/>
            <person name="Elpidina E."/>
            <person name="Vinokurov K."/>
            <person name="Oppert C."/>
            <person name="Zou Z."/>
            <person name="Evans J."/>
            <person name="Lu Z."/>
            <person name="Zhao P."/>
            <person name="Sumathipala N."/>
            <person name="Altincicek B."/>
            <person name="Vilcinskas A."/>
            <person name="Williams M."/>
            <person name="Hultmark D."/>
            <person name="Hetru C."/>
            <person name="Jiang H."/>
            <person name="Grimmelikhuijzen C.J."/>
            <person name="Hauser F."/>
            <person name="Cazzamali G."/>
            <person name="Williamson M."/>
            <person name="Park Y."/>
            <person name="Li B."/>
            <person name="Tanaka Y."/>
            <person name="Predel R."/>
            <person name="Neupert S."/>
            <person name="Schachtner J."/>
            <person name="Verleyen P."/>
            <person name="Raible F."/>
            <person name="Bork P."/>
            <person name="Friedrich M."/>
            <person name="Walden K.K."/>
            <person name="Robertson H.M."/>
            <person name="Angeli S."/>
            <person name="Foret S."/>
            <person name="Bucher G."/>
            <person name="Schuetz S."/>
            <person name="Maleszka R."/>
            <person name="Wimmer E.A."/>
            <person name="Beeman R.W."/>
            <person name="Lorenzen M."/>
            <person name="Tomoyasu Y."/>
            <person name="Miller S.C."/>
            <person name="Grossmann D."/>
            <person name="Bucher G."/>
        </authorList>
    </citation>
    <scope>NUCLEOTIDE SEQUENCE [LARGE SCALE GENOMIC DNA]</scope>
    <source>
        <strain evidence="1 2">Georgia GA2</strain>
    </source>
</reference>